<dbReference type="GO" id="GO:0009036">
    <property type="term" value="F:type II site-specific deoxyribonuclease activity"/>
    <property type="evidence" value="ECO:0007669"/>
    <property type="project" value="InterPro"/>
</dbReference>
<gene>
    <name evidence="2" type="ORF">CEV33_4839</name>
</gene>
<organism evidence="2 3">
    <name type="scientific">Brucella grignonensis</name>
    <dbReference type="NCBI Taxonomy" id="94627"/>
    <lineage>
        <taxon>Bacteria</taxon>
        <taxon>Pseudomonadati</taxon>
        <taxon>Pseudomonadota</taxon>
        <taxon>Alphaproteobacteria</taxon>
        <taxon>Hyphomicrobiales</taxon>
        <taxon>Brucellaceae</taxon>
        <taxon>Brucella/Ochrobactrum group</taxon>
        <taxon>Brucella</taxon>
    </lineage>
</organism>
<name>A0A256FUM4_9HYPH</name>
<keyword evidence="3" id="KW-1185">Reference proteome</keyword>
<dbReference type="Pfam" id="PF06616">
    <property type="entry name" value="BsuBI_PstI_RE"/>
    <property type="match status" value="1"/>
</dbReference>
<reference evidence="2 3" key="1">
    <citation type="submission" date="2017-07" db="EMBL/GenBank/DDBJ databases">
        <title>Phylogenetic study on the rhizospheric bacterium Ochrobactrum sp. A44.</title>
        <authorList>
            <person name="Krzyzanowska D.M."/>
            <person name="Ossowicki A."/>
            <person name="Rajewska M."/>
            <person name="Maciag T."/>
            <person name="Kaczynski Z."/>
            <person name="Czerwicka M."/>
            <person name="Jafra S."/>
        </authorList>
    </citation>
    <scope>NUCLEOTIDE SEQUENCE [LARGE SCALE GENOMIC DNA]</scope>
    <source>
        <strain evidence="2 3">OgA9a</strain>
    </source>
</reference>
<comment type="caution">
    <text evidence="2">The sequence shown here is derived from an EMBL/GenBank/DDBJ whole genome shotgun (WGS) entry which is preliminary data.</text>
</comment>
<dbReference type="InterPro" id="IPR041963">
    <property type="entry name" value="BsuBI/PstI_C_sf"/>
</dbReference>
<protein>
    <submittedName>
        <fullName evidence="2">BsuBI/PstI restriction endonuclease family protein</fullName>
    </submittedName>
</protein>
<dbReference type="InterPro" id="IPR009528">
    <property type="entry name" value="Restrct_endonuc_II_BsuBI_C"/>
</dbReference>
<evidence type="ECO:0000313" key="3">
    <source>
        <dbReference type="Proteomes" id="UP000216478"/>
    </source>
</evidence>
<dbReference type="EMBL" id="NNRL01000126">
    <property type="protein sequence ID" value="OYR18549.1"/>
    <property type="molecule type" value="Genomic_DNA"/>
</dbReference>
<dbReference type="GO" id="GO:0009307">
    <property type="term" value="P:DNA restriction-modification system"/>
    <property type="evidence" value="ECO:0007669"/>
    <property type="project" value="InterPro"/>
</dbReference>
<accession>A0A256FUM4</accession>
<evidence type="ECO:0000313" key="2">
    <source>
        <dbReference type="EMBL" id="OYR18549.1"/>
    </source>
</evidence>
<keyword evidence="2" id="KW-0540">Nuclease</keyword>
<dbReference type="GO" id="GO:0003677">
    <property type="term" value="F:DNA binding"/>
    <property type="evidence" value="ECO:0007669"/>
    <property type="project" value="InterPro"/>
</dbReference>
<keyword evidence="2" id="KW-0255">Endonuclease</keyword>
<feature type="domain" description="BsuBI/PstI restriction endonuclease" evidence="1">
    <location>
        <begin position="1"/>
        <end position="39"/>
    </location>
</feature>
<proteinExistence type="predicted"/>
<sequence length="49" mass="5409">MTAYLDRAGQPFRKTVSSLAWGSYAWFASEPDSLIVFSDKPLPIEGSQS</sequence>
<dbReference type="AlphaFoldDB" id="A0A256FUM4"/>
<dbReference type="Gene3D" id="3.40.1350.80">
    <property type="match status" value="1"/>
</dbReference>
<evidence type="ECO:0000259" key="1">
    <source>
        <dbReference type="Pfam" id="PF06616"/>
    </source>
</evidence>
<dbReference type="GO" id="GO:0000287">
    <property type="term" value="F:magnesium ion binding"/>
    <property type="evidence" value="ECO:0007669"/>
    <property type="project" value="InterPro"/>
</dbReference>
<dbReference type="RefSeq" id="WP_235818335.1">
    <property type="nucleotide sequence ID" value="NZ_JBHEER010000020.1"/>
</dbReference>
<keyword evidence="2" id="KW-0378">Hydrolase</keyword>
<dbReference type="Proteomes" id="UP000216478">
    <property type="component" value="Unassembled WGS sequence"/>
</dbReference>